<evidence type="ECO:0000313" key="2">
    <source>
        <dbReference type="Proteomes" id="UP000828390"/>
    </source>
</evidence>
<gene>
    <name evidence="1" type="ORF">DPMN_019374</name>
</gene>
<organism evidence="1 2">
    <name type="scientific">Dreissena polymorpha</name>
    <name type="common">Zebra mussel</name>
    <name type="synonym">Mytilus polymorpha</name>
    <dbReference type="NCBI Taxonomy" id="45954"/>
    <lineage>
        <taxon>Eukaryota</taxon>
        <taxon>Metazoa</taxon>
        <taxon>Spiralia</taxon>
        <taxon>Lophotrochozoa</taxon>
        <taxon>Mollusca</taxon>
        <taxon>Bivalvia</taxon>
        <taxon>Autobranchia</taxon>
        <taxon>Heteroconchia</taxon>
        <taxon>Euheterodonta</taxon>
        <taxon>Imparidentia</taxon>
        <taxon>Neoheterodontei</taxon>
        <taxon>Myida</taxon>
        <taxon>Dreissenoidea</taxon>
        <taxon>Dreissenidae</taxon>
        <taxon>Dreissena</taxon>
    </lineage>
</organism>
<proteinExistence type="predicted"/>
<dbReference type="AlphaFoldDB" id="A0A9D4S7A1"/>
<dbReference type="Proteomes" id="UP000828390">
    <property type="component" value="Unassembled WGS sequence"/>
</dbReference>
<reference evidence="1" key="1">
    <citation type="journal article" date="2019" name="bioRxiv">
        <title>The Genome of the Zebra Mussel, Dreissena polymorpha: A Resource for Invasive Species Research.</title>
        <authorList>
            <person name="McCartney M.A."/>
            <person name="Auch B."/>
            <person name="Kono T."/>
            <person name="Mallez S."/>
            <person name="Zhang Y."/>
            <person name="Obille A."/>
            <person name="Becker A."/>
            <person name="Abrahante J.E."/>
            <person name="Garbe J."/>
            <person name="Badalamenti J.P."/>
            <person name="Herman A."/>
            <person name="Mangelson H."/>
            <person name="Liachko I."/>
            <person name="Sullivan S."/>
            <person name="Sone E.D."/>
            <person name="Koren S."/>
            <person name="Silverstein K.A.T."/>
            <person name="Beckman K.B."/>
            <person name="Gohl D.M."/>
        </authorList>
    </citation>
    <scope>NUCLEOTIDE SEQUENCE</scope>
    <source>
        <strain evidence="1">Duluth1</strain>
        <tissue evidence="1">Whole animal</tissue>
    </source>
</reference>
<comment type="caution">
    <text evidence="1">The sequence shown here is derived from an EMBL/GenBank/DDBJ whole genome shotgun (WGS) entry which is preliminary data.</text>
</comment>
<accession>A0A9D4S7A1</accession>
<keyword evidence="2" id="KW-1185">Reference proteome</keyword>
<protein>
    <submittedName>
        <fullName evidence="1">Uncharacterized protein</fullName>
    </submittedName>
</protein>
<evidence type="ECO:0000313" key="1">
    <source>
        <dbReference type="EMBL" id="KAH3895214.1"/>
    </source>
</evidence>
<dbReference type="EMBL" id="JAIWYP010000001">
    <property type="protein sequence ID" value="KAH3895214.1"/>
    <property type="molecule type" value="Genomic_DNA"/>
</dbReference>
<name>A0A9D4S7A1_DREPO</name>
<reference evidence="1" key="2">
    <citation type="submission" date="2020-11" db="EMBL/GenBank/DDBJ databases">
        <authorList>
            <person name="McCartney M.A."/>
            <person name="Auch B."/>
            <person name="Kono T."/>
            <person name="Mallez S."/>
            <person name="Becker A."/>
            <person name="Gohl D.M."/>
            <person name="Silverstein K.A.T."/>
            <person name="Koren S."/>
            <person name="Bechman K.B."/>
            <person name="Herman A."/>
            <person name="Abrahante J.E."/>
            <person name="Garbe J."/>
        </authorList>
    </citation>
    <scope>NUCLEOTIDE SEQUENCE</scope>
    <source>
        <strain evidence="1">Duluth1</strain>
        <tissue evidence="1">Whole animal</tissue>
    </source>
</reference>
<sequence>MFVSSDPHLSLIGLLDPSAGDETTVTDTRTYCSSYGNMSSQFSMLDFTTNITIKYKVG</sequence>